<accession>A0A926GFY8</accession>
<evidence type="ECO:0000313" key="8">
    <source>
        <dbReference type="EMBL" id="MBC9247891.1"/>
    </source>
</evidence>
<evidence type="ECO:0000313" key="9">
    <source>
        <dbReference type="Proteomes" id="UP000608594"/>
    </source>
</evidence>
<dbReference type="EMBL" id="JACOQL010000004">
    <property type="protein sequence ID" value="MBC9247891.1"/>
    <property type="molecule type" value="Genomic_DNA"/>
</dbReference>
<keyword evidence="6 7" id="KW-0472">Membrane</keyword>
<evidence type="ECO:0000256" key="6">
    <source>
        <dbReference type="ARBA" id="ARBA00023136"/>
    </source>
</evidence>
<keyword evidence="4 7" id="KW-0812">Transmembrane</keyword>
<evidence type="ECO:0000256" key="2">
    <source>
        <dbReference type="ARBA" id="ARBA00006679"/>
    </source>
</evidence>
<keyword evidence="5 7" id="KW-1133">Transmembrane helix</keyword>
<dbReference type="InterPro" id="IPR051907">
    <property type="entry name" value="DoxX-like_oxidoreductase"/>
</dbReference>
<evidence type="ECO:0000256" key="1">
    <source>
        <dbReference type="ARBA" id="ARBA00004651"/>
    </source>
</evidence>
<proteinExistence type="inferred from homology"/>
<evidence type="ECO:0000256" key="3">
    <source>
        <dbReference type="ARBA" id="ARBA00022475"/>
    </source>
</evidence>
<dbReference type="GO" id="GO:0005886">
    <property type="term" value="C:plasma membrane"/>
    <property type="evidence" value="ECO:0007669"/>
    <property type="project" value="UniProtKB-SubCell"/>
</dbReference>
<dbReference type="Proteomes" id="UP000608594">
    <property type="component" value="Unassembled WGS sequence"/>
</dbReference>
<feature type="transmembrane region" description="Helical" evidence="7">
    <location>
        <begin position="6"/>
        <end position="25"/>
    </location>
</feature>
<keyword evidence="9" id="KW-1185">Reference proteome</keyword>
<evidence type="ECO:0000256" key="7">
    <source>
        <dbReference type="SAM" id="Phobius"/>
    </source>
</evidence>
<protein>
    <submittedName>
        <fullName evidence="8">DoxX family protein</fullName>
    </submittedName>
</protein>
<keyword evidence="3" id="KW-1003">Cell membrane</keyword>
<sequence>MYGIALLMARLLMGVPFIIWGTMKLRGGEAKLVPVLAGLGLPDAKALAYLVGFCELVGGLGIVLGYPLHTFSVLLGLWCIVTGYVGHRNDVNALLSHICMAGGFFALAVAGAGAIALFGGEPTGVLADVQ</sequence>
<evidence type="ECO:0000256" key="4">
    <source>
        <dbReference type="ARBA" id="ARBA00022692"/>
    </source>
</evidence>
<name>A0A926GFY8_9RHOB</name>
<dbReference type="AlphaFoldDB" id="A0A926GFY8"/>
<comment type="similarity">
    <text evidence="2">Belongs to the DoxX family.</text>
</comment>
<dbReference type="PANTHER" id="PTHR33452">
    <property type="entry name" value="OXIDOREDUCTASE CATD-RELATED"/>
    <property type="match status" value="1"/>
</dbReference>
<gene>
    <name evidence="8" type="ORF">H4P12_14515</name>
</gene>
<comment type="caution">
    <text evidence="8">The sequence shown here is derived from an EMBL/GenBank/DDBJ whole genome shotgun (WGS) entry which is preliminary data.</text>
</comment>
<dbReference type="InterPro" id="IPR032808">
    <property type="entry name" value="DoxX"/>
</dbReference>
<dbReference type="PANTHER" id="PTHR33452:SF1">
    <property type="entry name" value="INNER MEMBRANE PROTEIN YPHA-RELATED"/>
    <property type="match status" value="1"/>
</dbReference>
<reference evidence="8" key="1">
    <citation type="submission" date="2020-08" db="EMBL/GenBank/DDBJ databases">
        <title>Paracoccus amoyensis sp. nov., isolated from the surface seawater at coast of Xiamen, Fujian.</title>
        <authorList>
            <person name="Lyu L."/>
        </authorList>
    </citation>
    <scope>NUCLEOTIDE SEQUENCE</scope>
    <source>
        <strain evidence="8">11-3</strain>
    </source>
</reference>
<evidence type="ECO:0000256" key="5">
    <source>
        <dbReference type="ARBA" id="ARBA00022989"/>
    </source>
</evidence>
<comment type="subcellular location">
    <subcellularLocation>
        <location evidence="1">Cell membrane</location>
        <topology evidence="1">Multi-pass membrane protein</topology>
    </subcellularLocation>
</comment>
<feature type="transmembrane region" description="Helical" evidence="7">
    <location>
        <begin position="98"/>
        <end position="118"/>
    </location>
</feature>
<organism evidence="8 9">
    <name type="scientific">Paracoccus amoyensis</name>
    <dbReference type="NCBI Taxonomy" id="2760093"/>
    <lineage>
        <taxon>Bacteria</taxon>
        <taxon>Pseudomonadati</taxon>
        <taxon>Pseudomonadota</taxon>
        <taxon>Alphaproteobacteria</taxon>
        <taxon>Rhodobacterales</taxon>
        <taxon>Paracoccaceae</taxon>
        <taxon>Paracoccus</taxon>
    </lineage>
</organism>
<feature type="transmembrane region" description="Helical" evidence="7">
    <location>
        <begin position="70"/>
        <end position="86"/>
    </location>
</feature>
<dbReference type="Pfam" id="PF07681">
    <property type="entry name" value="DoxX"/>
    <property type="match status" value="1"/>
</dbReference>